<dbReference type="Gramene" id="TraesWEE_scaffold_007446_01G000100.1">
    <property type="protein sequence ID" value="TraesWEE_scaffold_007446_01G000100.1"/>
    <property type="gene ID" value="TraesWEE_scaffold_007446_01G000100"/>
</dbReference>
<organism evidence="1">
    <name type="scientific">Triticum aestivum</name>
    <name type="common">Wheat</name>
    <dbReference type="NCBI Taxonomy" id="4565"/>
    <lineage>
        <taxon>Eukaryota</taxon>
        <taxon>Viridiplantae</taxon>
        <taxon>Streptophyta</taxon>
        <taxon>Embryophyta</taxon>
        <taxon>Tracheophyta</taxon>
        <taxon>Spermatophyta</taxon>
        <taxon>Magnoliopsida</taxon>
        <taxon>Liliopsida</taxon>
        <taxon>Poales</taxon>
        <taxon>Poaceae</taxon>
        <taxon>BOP clade</taxon>
        <taxon>Pooideae</taxon>
        <taxon>Triticodae</taxon>
        <taxon>Triticeae</taxon>
        <taxon>Triticinae</taxon>
        <taxon>Triticum</taxon>
    </lineage>
</organism>
<gene>
    <name evidence="1" type="primary">LOC123181752</name>
</gene>
<dbReference type="STRING" id="4565.A0A3B5ZUY1"/>
<dbReference type="PANTHER" id="PTHR33702">
    <property type="entry name" value="BNAA09G40010D PROTEIN"/>
    <property type="match status" value="1"/>
</dbReference>
<reference evidence="1" key="2">
    <citation type="submission" date="2018-10" db="UniProtKB">
        <authorList>
            <consortium name="EnsemblPlants"/>
        </authorList>
    </citation>
    <scope>IDENTIFICATION</scope>
</reference>
<dbReference type="RefSeq" id="XP_044450018.1">
    <property type="nucleotide sequence ID" value="XM_044594083.1"/>
</dbReference>
<dbReference type="Gramene" id="TraesLDM1D03G00503970.1">
    <property type="protein sequence ID" value="TraesLDM1D03G00503970.1.CDS1"/>
    <property type="gene ID" value="TraesLDM1D03G00503970"/>
</dbReference>
<sequence>MAGASATSTRKGGIKAYWKHRGYDRLDAAAAQRRPALATAELGAGGGAGAAATAGRRRGWRVRRRGLGRRVLRALSPRRLLARLRDAYVNAMLRLASSAAVGYGSAPFCAAPEPFARPRPLKEYDEKVLVEMYRSILARGGVIPLSGDASLVVGPASLPAPATATVA</sequence>
<dbReference type="Gramene" id="TraesNOR1D03G00509130.1">
    <property type="protein sequence ID" value="TraesNOR1D03G00509130.1.CDS1"/>
    <property type="gene ID" value="TraesNOR1D03G00509130"/>
</dbReference>
<dbReference type="Gramene" id="TraesSTA1D03G00500060.1">
    <property type="protein sequence ID" value="TraesSTA1D03G00500060.1.CDS1"/>
    <property type="gene ID" value="TraesSTA1D03G00500060"/>
</dbReference>
<dbReference type="EnsemblPlants" id="TraesCS1D02G229000.1">
    <property type="protein sequence ID" value="TraesCS1D02G229000.1.cds1"/>
    <property type="gene ID" value="TraesCS1D02G229000"/>
</dbReference>
<dbReference type="Gramene" id="TraesCS1D03G0563900.1">
    <property type="protein sequence ID" value="TraesCS1D03G0563900.1.CDS1"/>
    <property type="gene ID" value="TraesCS1D03G0563900"/>
</dbReference>
<dbReference type="Gramene" id="TraesCAD_scaffold_010217_01G000400.1">
    <property type="protein sequence ID" value="TraesCAD_scaffold_010217_01G000400.1"/>
    <property type="gene ID" value="TraesCAD_scaffold_010217_01G000400"/>
</dbReference>
<dbReference type="Gramene" id="TraesSYM1D03G00508190.1">
    <property type="protein sequence ID" value="TraesSYM1D03G00508190.1.CDS1"/>
    <property type="gene ID" value="TraesSYM1D03G00508190"/>
</dbReference>
<dbReference type="Proteomes" id="UP000019116">
    <property type="component" value="Chromosome 1D"/>
</dbReference>
<proteinExistence type="predicted"/>
<dbReference type="GeneID" id="123181752"/>
<accession>A0A3B5ZUY1</accession>
<dbReference type="Gramene" id="TraesMAC1D03G00500510.1">
    <property type="protein sequence ID" value="TraesMAC1D03G00500510.1.CDS1"/>
    <property type="gene ID" value="TraesMAC1D03G00500510"/>
</dbReference>
<dbReference type="OMA" id="RDAYMRM"/>
<name>A0A3B5ZUY1_WHEAT</name>
<dbReference type="PANTHER" id="PTHR33702:SF27">
    <property type="entry name" value="BINDING PROTEIN"/>
    <property type="match status" value="1"/>
</dbReference>
<reference evidence="1" key="1">
    <citation type="submission" date="2018-08" db="EMBL/GenBank/DDBJ databases">
        <authorList>
            <person name="Rossello M."/>
        </authorList>
    </citation>
    <scope>NUCLEOTIDE SEQUENCE [LARGE SCALE GENOMIC DNA]</scope>
    <source>
        <strain evidence="1">cv. Chinese Spring</strain>
    </source>
</reference>
<protein>
    <submittedName>
        <fullName evidence="1">Uncharacterized protein</fullName>
    </submittedName>
</protein>
<dbReference type="Gramene" id="TraesARI1D03G00506900.1">
    <property type="protein sequence ID" value="TraesARI1D03G00506900.1.CDS1"/>
    <property type="gene ID" value="TraesARI1D03G00506900"/>
</dbReference>
<dbReference type="AlphaFoldDB" id="A0A3B5ZUY1"/>
<dbReference type="Gramene" id="TraesLAC1D03G00504480.1">
    <property type="protein sequence ID" value="TraesLAC1D03G00504480.1.CDS1"/>
    <property type="gene ID" value="TraesLAC1D03G00504480"/>
</dbReference>
<dbReference type="Gramene" id="TraesCS1D02G229000.1">
    <property type="protein sequence ID" value="TraesCS1D02G229000.1.cds1"/>
    <property type="gene ID" value="TraesCS1D02G229000"/>
</dbReference>
<dbReference type="OrthoDB" id="1898021at2759"/>
<dbReference type="Gramene" id="TraesPARA_EIv1.0_0282400.1">
    <property type="protein sequence ID" value="TraesPARA_EIv1.0_0282400.1.CDS1"/>
    <property type="gene ID" value="TraesPARA_EIv1.0_0282400"/>
</dbReference>
<evidence type="ECO:0000313" key="2">
    <source>
        <dbReference type="Proteomes" id="UP000019116"/>
    </source>
</evidence>
<keyword evidence="2" id="KW-1185">Reference proteome</keyword>
<dbReference type="Gramene" id="TraesJUL1D03G00504180.1">
    <property type="protein sequence ID" value="TraesJUL1D03G00504180.1.CDS1"/>
    <property type="gene ID" value="TraesJUL1D03G00504180"/>
</dbReference>
<evidence type="ECO:0000313" key="1">
    <source>
        <dbReference type="EnsemblPlants" id="TraesCS1D02G229000.1.cds1"/>
    </source>
</evidence>
<dbReference type="Gramene" id="TraesJAG1D03G00500740.1">
    <property type="protein sequence ID" value="TraesJAG1D03G00500740.1.CDS1"/>
    <property type="gene ID" value="TraesJAG1D03G00500740"/>
</dbReference>
<dbReference type="Gramene" id="TraesCLE_scaffold_008429_01G000400.1">
    <property type="protein sequence ID" value="TraesCLE_scaffold_008429_01G000400.1"/>
    <property type="gene ID" value="TraesCLE_scaffold_008429_01G000400"/>
</dbReference>
<dbReference type="Gramene" id="TraesROB_scaffold_025202_01G000100.1">
    <property type="protein sequence ID" value="TraesROB_scaffold_025202_01G000100.1"/>
    <property type="gene ID" value="TraesROB_scaffold_025202_01G000100"/>
</dbReference>
<dbReference type="Gramene" id="TraesRN1D0100599800.1">
    <property type="protein sequence ID" value="TraesRN1D0100599800.1"/>
    <property type="gene ID" value="TraesRN1D0100599800"/>
</dbReference>